<name>A0AAV2GS07_9ROSI</name>
<evidence type="ECO:0000313" key="2">
    <source>
        <dbReference type="Proteomes" id="UP001497516"/>
    </source>
</evidence>
<dbReference type="AlphaFoldDB" id="A0AAV2GS07"/>
<dbReference type="EMBL" id="OZ034822">
    <property type="protein sequence ID" value="CAL1413252.1"/>
    <property type="molecule type" value="Genomic_DNA"/>
</dbReference>
<proteinExistence type="predicted"/>
<keyword evidence="2" id="KW-1185">Reference proteome</keyword>
<sequence length="83" mass="9021">MNSGGCWLFMDWSAEEQRRGTMAGDGGTSAKDCGWRRVGNLVGEEMAEQQGRGSGKEMAESGSVALVLRWGHLGVGRRENEMD</sequence>
<organism evidence="1 2">
    <name type="scientific">Linum trigynum</name>
    <dbReference type="NCBI Taxonomy" id="586398"/>
    <lineage>
        <taxon>Eukaryota</taxon>
        <taxon>Viridiplantae</taxon>
        <taxon>Streptophyta</taxon>
        <taxon>Embryophyta</taxon>
        <taxon>Tracheophyta</taxon>
        <taxon>Spermatophyta</taxon>
        <taxon>Magnoliopsida</taxon>
        <taxon>eudicotyledons</taxon>
        <taxon>Gunneridae</taxon>
        <taxon>Pentapetalae</taxon>
        <taxon>rosids</taxon>
        <taxon>fabids</taxon>
        <taxon>Malpighiales</taxon>
        <taxon>Linaceae</taxon>
        <taxon>Linum</taxon>
    </lineage>
</organism>
<protein>
    <submittedName>
        <fullName evidence="1">Uncharacterized protein</fullName>
    </submittedName>
</protein>
<dbReference type="Proteomes" id="UP001497516">
    <property type="component" value="Chromosome 9"/>
</dbReference>
<reference evidence="1 2" key="1">
    <citation type="submission" date="2024-04" db="EMBL/GenBank/DDBJ databases">
        <authorList>
            <person name="Fracassetti M."/>
        </authorList>
    </citation>
    <scope>NUCLEOTIDE SEQUENCE [LARGE SCALE GENOMIC DNA]</scope>
</reference>
<accession>A0AAV2GS07</accession>
<evidence type="ECO:0000313" key="1">
    <source>
        <dbReference type="EMBL" id="CAL1413252.1"/>
    </source>
</evidence>
<gene>
    <name evidence="1" type="ORF">LTRI10_LOCUS52498</name>
</gene>